<dbReference type="AlphaFoldDB" id="A0AAV1SN59"/>
<evidence type="ECO:0008006" key="4">
    <source>
        <dbReference type="Google" id="ProtNLM"/>
    </source>
</evidence>
<dbReference type="EMBL" id="CAWUPB010001195">
    <property type="protein sequence ID" value="CAK7355405.1"/>
    <property type="molecule type" value="Genomic_DNA"/>
</dbReference>
<evidence type="ECO:0000256" key="1">
    <source>
        <dbReference type="SAM" id="MobiDB-lite"/>
    </source>
</evidence>
<organism evidence="2 3">
    <name type="scientific">Dovyalis caffra</name>
    <dbReference type="NCBI Taxonomy" id="77055"/>
    <lineage>
        <taxon>Eukaryota</taxon>
        <taxon>Viridiplantae</taxon>
        <taxon>Streptophyta</taxon>
        <taxon>Embryophyta</taxon>
        <taxon>Tracheophyta</taxon>
        <taxon>Spermatophyta</taxon>
        <taxon>Magnoliopsida</taxon>
        <taxon>eudicotyledons</taxon>
        <taxon>Gunneridae</taxon>
        <taxon>Pentapetalae</taxon>
        <taxon>rosids</taxon>
        <taxon>fabids</taxon>
        <taxon>Malpighiales</taxon>
        <taxon>Salicaceae</taxon>
        <taxon>Flacourtieae</taxon>
        <taxon>Dovyalis</taxon>
    </lineage>
</organism>
<evidence type="ECO:0000313" key="2">
    <source>
        <dbReference type="EMBL" id="CAK7355405.1"/>
    </source>
</evidence>
<feature type="region of interest" description="Disordered" evidence="1">
    <location>
        <begin position="65"/>
        <end position="102"/>
    </location>
</feature>
<comment type="caution">
    <text evidence="2">The sequence shown here is derived from an EMBL/GenBank/DDBJ whole genome shotgun (WGS) entry which is preliminary data.</text>
</comment>
<dbReference type="Proteomes" id="UP001314170">
    <property type="component" value="Unassembled WGS sequence"/>
</dbReference>
<proteinExistence type="predicted"/>
<accession>A0AAV1SN59</accession>
<gene>
    <name evidence="2" type="ORF">DCAF_LOCUS25664</name>
</gene>
<evidence type="ECO:0000313" key="3">
    <source>
        <dbReference type="Proteomes" id="UP001314170"/>
    </source>
</evidence>
<reference evidence="2 3" key="1">
    <citation type="submission" date="2024-01" db="EMBL/GenBank/DDBJ databases">
        <authorList>
            <person name="Waweru B."/>
        </authorList>
    </citation>
    <scope>NUCLEOTIDE SEQUENCE [LARGE SCALE GENOMIC DNA]</scope>
</reference>
<protein>
    <recommendedName>
        <fullName evidence="4">RRM domain-containing protein</fullName>
    </recommendedName>
</protein>
<keyword evidence="3" id="KW-1185">Reference proteome</keyword>
<feature type="non-terminal residue" evidence="2">
    <location>
        <position position="102"/>
    </location>
</feature>
<feature type="compositionally biased region" description="Basic and acidic residues" evidence="1">
    <location>
        <begin position="72"/>
        <end position="85"/>
    </location>
</feature>
<name>A0AAV1SN59_9ROSI</name>
<sequence>MGKTISLYGFPTVEPAEDIKEILEEYSIEGTVVAVNVFHFQFASSSFTLKGTAWVVILSTLKNQSTMPGKEGFSENKHRKEEKSQPDMMMSVGVNKRMGEQT</sequence>